<keyword evidence="3" id="KW-0325">Glycoprotein</keyword>
<dbReference type="CDD" id="cd04273">
    <property type="entry name" value="ZnMc_ADAMTS_like"/>
    <property type="match status" value="1"/>
</dbReference>
<dbReference type="GO" id="GO:0006508">
    <property type="term" value="P:proteolysis"/>
    <property type="evidence" value="ECO:0007669"/>
    <property type="project" value="InterPro"/>
</dbReference>
<dbReference type="InterPro" id="IPR000884">
    <property type="entry name" value="TSP1_rpt"/>
</dbReference>
<sequence>LDSLDSALSFIEDRVHRSRQRYRRHATDDDYNIEVLLGVDDSVVQFHGKEHVQKYLLTLMNIVNEIYHDESLGAHINVVLVRIILLSYGKSMSLIEIGNPSQSLENVCRWAYLQQKPDTGHAEYHDHAIFLTRQDFGPSGMQGYAPVTGMCHPVRSCTLNHEDGFSSAFVVAHETGHVLGMEHDGQGNRCGDEVRLGSIMAPLVQAAFHRFHWSRCSQQELNRYLHSYDCLRDDPFEHDWPSLPQLPGIHYSMNEQCRFDFGLGYMMCTAVNLQRWIYWLDESQGRHQELWKEGARWQELRQLRPLSRRAGPAPGHCIWLTPDILKQDGHWGAWSKFGSCSRTCGTGVKYRTRQCDNPHPANGGRTCVGPSYEFQLCNTQDCPKDFEDFREEQCRQWDPYFEYQNTKHHWLPY</sequence>
<evidence type="ECO:0000256" key="3">
    <source>
        <dbReference type="ARBA" id="ARBA00023180"/>
    </source>
</evidence>
<feature type="non-terminal residue" evidence="6">
    <location>
        <position position="1"/>
    </location>
</feature>
<dbReference type="InterPro" id="IPR036383">
    <property type="entry name" value="TSP1_rpt_sf"/>
</dbReference>
<dbReference type="InterPro" id="IPR050439">
    <property type="entry name" value="ADAMTS_ADAMTS-like"/>
</dbReference>
<dbReference type="FunFam" id="2.20.100.10:FF:000006">
    <property type="entry name" value="A disintegrin and metalloproteinase with thrombospondin motifs 1"/>
    <property type="match status" value="1"/>
</dbReference>
<dbReference type="Gene3D" id="2.20.100.10">
    <property type="entry name" value="Thrombospondin type-1 (TSP1) repeat"/>
    <property type="match status" value="1"/>
</dbReference>
<evidence type="ECO:0000313" key="7">
    <source>
        <dbReference type="Proteomes" id="UP000053854"/>
    </source>
</evidence>
<dbReference type="PANTHER" id="PTHR13723:SF141">
    <property type="entry name" value="A DISINTEGRIN AND METALLOPROTEINASE WITH THROMBOSPONDIN MOTIFS 2"/>
    <property type="match status" value="1"/>
</dbReference>
<dbReference type="GO" id="GO:0007229">
    <property type="term" value="P:integrin-mediated signaling pathway"/>
    <property type="evidence" value="ECO:0007669"/>
    <property type="project" value="UniProtKB-KW"/>
</dbReference>
<evidence type="ECO:0000259" key="5">
    <source>
        <dbReference type="PROSITE" id="PS50215"/>
    </source>
</evidence>
<dbReference type="Pfam" id="PF00090">
    <property type="entry name" value="TSP_1"/>
    <property type="match status" value="1"/>
</dbReference>
<evidence type="ECO:0000313" key="6">
    <source>
        <dbReference type="EMBL" id="KFZ64212.1"/>
    </source>
</evidence>
<dbReference type="OrthoDB" id="5855429at2759"/>
<dbReference type="PROSITE" id="PS50215">
    <property type="entry name" value="ADAM_MEPRO"/>
    <property type="match status" value="1"/>
</dbReference>
<dbReference type="PANTHER" id="PTHR13723">
    <property type="entry name" value="ADAMTS A DISINTEGRIN AND METALLOPROTEASE WITH THROMBOSPONDIN MOTIFS PROTEASE"/>
    <property type="match status" value="1"/>
</dbReference>
<comment type="caution">
    <text evidence="4">Lacks conserved residue(s) required for the propagation of feature annotation.</text>
</comment>
<reference evidence="6 7" key="1">
    <citation type="submission" date="2014-04" db="EMBL/GenBank/DDBJ databases">
        <title>Genome evolution of avian class.</title>
        <authorList>
            <person name="Zhang G."/>
            <person name="Li C."/>
        </authorList>
    </citation>
    <scope>NUCLEOTIDE SEQUENCE [LARGE SCALE GENOMIC DNA]</scope>
    <source>
        <strain evidence="6">BGI_N338</strain>
    </source>
</reference>
<accession>A0A094L417</accession>
<dbReference type="GO" id="GO:0004222">
    <property type="term" value="F:metalloendopeptidase activity"/>
    <property type="evidence" value="ECO:0007669"/>
    <property type="project" value="InterPro"/>
</dbReference>
<dbReference type="EMBL" id="KL271228">
    <property type="protein sequence ID" value="KFZ64212.1"/>
    <property type="molecule type" value="Genomic_DNA"/>
</dbReference>
<protein>
    <submittedName>
        <fullName evidence="6">A disintegrin and metalloproteinase with thrombospondin motifs 2</fullName>
    </submittedName>
</protein>
<organism evidence="6 7">
    <name type="scientific">Podiceps cristatus</name>
    <name type="common">Great crested grebe</name>
    <dbReference type="NCBI Taxonomy" id="345573"/>
    <lineage>
        <taxon>Eukaryota</taxon>
        <taxon>Metazoa</taxon>
        <taxon>Chordata</taxon>
        <taxon>Craniata</taxon>
        <taxon>Vertebrata</taxon>
        <taxon>Euteleostomi</taxon>
        <taxon>Archelosauria</taxon>
        <taxon>Archosauria</taxon>
        <taxon>Dinosauria</taxon>
        <taxon>Saurischia</taxon>
        <taxon>Theropoda</taxon>
        <taxon>Coelurosauria</taxon>
        <taxon>Aves</taxon>
        <taxon>Neognathae</taxon>
        <taxon>Neoaves</taxon>
        <taxon>Mirandornithes</taxon>
        <taxon>Podicipediformes</taxon>
        <taxon>Podicipedidae</taxon>
        <taxon>Podiceps</taxon>
    </lineage>
</organism>
<dbReference type="PRINTS" id="PR01705">
    <property type="entry name" value="TSP1REPEAT"/>
</dbReference>
<keyword evidence="4" id="KW-0479">Metal-binding</keyword>
<feature type="binding site" evidence="4">
    <location>
        <position position="183"/>
    </location>
    <ligand>
        <name>Zn(2+)</name>
        <dbReference type="ChEBI" id="CHEBI:29105"/>
        <note>catalytic</note>
    </ligand>
</feature>
<feature type="active site" evidence="4">
    <location>
        <position position="174"/>
    </location>
</feature>
<dbReference type="Gene3D" id="3.40.390.10">
    <property type="entry name" value="Collagenase (Catalytic Domain)"/>
    <property type="match status" value="1"/>
</dbReference>
<gene>
    <name evidence="6" type="ORF">N338_01511</name>
</gene>
<dbReference type="InterPro" id="IPR024079">
    <property type="entry name" value="MetalloPept_cat_dom_sf"/>
</dbReference>
<dbReference type="GO" id="GO:0046872">
    <property type="term" value="F:metal ion binding"/>
    <property type="evidence" value="ECO:0007669"/>
    <property type="project" value="UniProtKB-KW"/>
</dbReference>
<dbReference type="SMART" id="SM00209">
    <property type="entry name" value="TSP1"/>
    <property type="match status" value="1"/>
</dbReference>
<dbReference type="GO" id="GO:0031012">
    <property type="term" value="C:extracellular matrix"/>
    <property type="evidence" value="ECO:0007669"/>
    <property type="project" value="TreeGrafter"/>
</dbReference>
<dbReference type="MEROPS" id="M12.301"/>
<dbReference type="Proteomes" id="UP000053854">
    <property type="component" value="Unassembled WGS sequence"/>
</dbReference>
<name>A0A094L417_PODCR</name>
<dbReference type="SUPFAM" id="SSF82895">
    <property type="entry name" value="TSP-1 type 1 repeat"/>
    <property type="match status" value="1"/>
</dbReference>
<evidence type="ECO:0000256" key="4">
    <source>
        <dbReference type="PROSITE-ProRule" id="PRU00276"/>
    </source>
</evidence>
<feature type="binding site" evidence="4">
    <location>
        <position position="173"/>
    </location>
    <ligand>
        <name>Zn(2+)</name>
        <dbReference type="ChEBI" id="CHEBI:29105"/>
        <note>catalytic</note>
    </ligand>
</feature>
<keyword evidence="2" id="KW-0964">Secreted</keyword>
<dbReference type="GO" id="GO:0030198">
    <property type="term" value="P:extracellular matrix organization"/>
    <property type="evidence" value="ECO:0007669"/>
    <property type="project" value="TreeGrafter"/>
</dbReference>
<keyword evidence="6" id="KW-0401">Integrin</keyword>
<dbReference type="InterPro" id="IPR001590">
    <property type="entry name" value="Peptidase_M12B"/>
</dbReference>
<proteinExistence type="predicted"/>
<evidence type="ECO:0000256" key="1">
    <source>
        <dbReference type="ARBA" id="ARBA00004613"/>
    </source>
</evidence>
<dbReference type="GO" id="GO:0005576">
    <property type="term" value="C:extracellular region"/>
    <property type="evidence" value="ECO:0007669"/>
    <property type="project" value="UniProtKB-SubCell"/>
</dbReference>
<dbReference type="Pfam" id="PF01421">
    <property type="entry name" value="Reprolysin"/>
    <property type="match status" value="1"/>
</dbReference>
<feature type="domain" description="Peptidase M12B" evidence="5">
    <location>
        <begin position="31"/>
        <end position="235"/>
    </location>
</feature>
<dbReference type="AlphaFoldDB" id="A0A094L417"/>
<dbReference type="FunFam" id="3.40.390.10:FF:000008">
    <property type="entry name" value="A disintegrin and metalloproteinase with thrombospondin motifs 3"/>
    <property type="match status" value="1"/>
</dbReference>
<feature type="non-terminal residue" evidence="6">
    <location>
        <position position="413"/>
    </location>
</feature>
<keyword evidence="7" id="KW-1185">Reference proteome</keyword>
<dbReference type="SUPFAM" id="SSF55486">
    <property type="entry name" value="Metalloproteases ('zincins'), catalytic domain"/>
    <property type="match status" value="1"/>
</dbReference>
<feature type="binding site" evidence="4">
    <location>
        <position position="177"/>
    </location>
    <ligand>
        <name>Zn(2+)</name>
        <dbReference type="ChEBI" id="CHEBI:29105"/>
        <note>catalytic</note>
    </ligand>
</feature>
<keyword evidence="4" id="KW-0862">Zinc</keyword>
<comment type="subcellular location">
    <subcellularLocation>
        <location evidence="1">Secreted</location>
    </subcellularLocation>
</comment>
<evidence type="ECO:0000256" key="2">
    <source>
        <dbReference type="ARBA" id="ARBA00022525"/>
    </source>
</evidence>
<dbReference type="PROSITE" id="PS50092">
    <property type="entry name" value="TSP1"/>
    <property type="match status" value="1"/>
</dbReference>